<sequence length="201" mass="22957">NQPIIIIDDPIPVNSIIDGVPPLYINKGKRKVEPDAKGKKSKKLKPNTLDDSEFTNNLESEKSGDSGLEFDISSLYKSSTNIEEDFLNEIDDSQITLSDINIIQTNSSDNNMGPSQDKTKKYFDIQIEGNPKPITIAFEEYSLPITNIANSYFEEEVDIKYQIRNICRKISDNKINYNNSRVQYIYSLCELARISYELTRK</sequence>
<organism evidence="2 3">
    <name type="scientific">Gigaspora margarita</name>
    <dbReference type="NCBI Taxonomy" id="4874"/>
    <lineage>
        <taxon>Eukaryota</taxon>
        <taxon>Fungi</taxon>
        <taxon>Fungi incertae sedis</taxon>
        <taxon>Mucoromycota</taxon>
        <taxon>Glomeromycotina</taxon>
        <taxon>Glomeromycetes</taxon>
        <taxon>Diversisporales</taxon>
        <taxon>Gigasporaceae</taxon>
        <taxon>Gigaspora</taxon>
    </lineage>
</organism>
<comment type="caution">
    <text evidence="2">The sequence shown here is derived from an EMBL/GenBank/DDBJ whole genome shotgun (WGS) entry which is preliminary data.</text>
</comment>
<evidence type="ECO:0000256" key="1">
    <source>
        <dbReference type="SAM" id="MobiDB-lite"/>
    </source>
</evidence>
<feature type="region of interest" description="Disordered" evidence="1">
    <location>
        <begin position="30"/>
        <end position="65"/>
    </location>
</feature>
<dbReference type="Proteomes" id="UP000789901">
    <property type="component" value="Unassembled WGS sequence"/>
</dbReference>
<keyword evidence="3" id="KW-1185">Reference proteome</keyword>
<accession>A0ABN7XDI4</accession>
<protein>
    <submittedName>
        <fullName evidence="2">16842_t:CDS:1</fullName>
    </submittedName>
</protein>
<gene>
    <name evidence="2" type="ORF">GMARGA_LOCUS41727</name>
</gene>
<proteinExistence type="predicted"/>
<feature type="non-terminal residue" evidence="2">
    <location>
        <position position="201"/>
    </location>
</feature>
<dbReference type="EMBL" id="CAJVQB010117609">
    <property type="protein sequence ID" value="CAG8852906.1"/>
    <property type="molecule type" value="Genomic_DNA"/>
</dbReference>
<name>A0ABN7XDI4_GIGMA</name>
<evidence type="ECO:0000313" key="3">
    <source>
        <dbReference type="Proteomes" id="UP000789901"/>
    </source>
</evidence>
<reference evidence="2 3" key="1">
    <citation type="submission" date="2021-06" db="EMBL/GenBank/DDBJ databases">
        <authorList>
            <person name="Kallberg Y."/>
            <person name="Tangrot J."/>
            <person name="Rosling A."/>
        </authorList>
    </citation>
    <scope>NUCLEOTIDE SEQUENCE [LARGE SCALE GENOMIC DNA]</scope>
    <source>
        <strain evidence="2 3">120-4 pot B 10/14</strain>
    </source>
</reference>
<evidence type="ECO:0000313" key="2">
    <source>
        <dbReference type="EMBL" id="CAG8852906.1"/>
    </source>
</evidence>
<feature type="non-terminal residue" evidence="2">
    <location>
        <position position="1"/>
    </location>
</feature>